<proteinExistence type="predicted"/>
<evidence type="ECO:0000313" key="3">
    <source>
        <dbReference type="Proteomes" id="UP000029859"/>
    </source>
</evidence>
<feature type="transmembrane region" description="Helical" evidence="1">
    <location>
        <begin position="167"/>
        <end position="186"/>
    </location>
</feature>
<dbReference type="EMBL" id="JRHO01000014">
    <property type="protein sequence ID" value="KGK98233.1"/>
    <property type="molecule type" value="Genomic_DNA"/>
</dbReference>
<organism evidence="2 3">
    <name type="scientific">Methanococcoides methylutens</name>
    <dbReference type="NCBI Taxonomy" id="2226"/>
    <lineage>
        <taxon>Archaea</taxon>
        <taxon>Methanobacteriati</taxon>
        <taxon>Methanobacteriota</taxon>
        <taxon>Stenosarchaea group</taxon>
        <taxon>Methanomicrobia</taxon>
        <taxon>Methanosarcinales</taxon>
        <taxon>Methanosarcinaceae</taxon>
        <taxon>Methanococcoides</taxon>
    </lineage>
</organism>
<feature type="transmembrane region" description="Helical" evidence="1">
    <location>
        <begin position="6"/>
        <end position="28"/>
    </location>
</feature>
<dbReference type="InterPro" id="IPR007404">
    <property type="entry name" value="YdjM-like"/>
</dbReference>
<protein>
    <recommendedName>
        <fullName evidence="4">Hydrolase</fullName>
    </recommendedName>
</protein>
<keyword evidence="1" id="KW-0472">Membrane</keyword>
<comment type="caution">
    <text evidence="2">The sequence shown here is derived from an EMBL/GenBank/DDBJ whole genome shotgun (WGS) entry which is preliminary data.</text>
</comment>
<feature type="transmembrane region" description="Helical" evidence="1">
    <location>
        <begin position="80"/>
        <end position="98"/>
    </location>
</feature>
<keyword evidence="1" id="KW-0812">Transmembrane</keyword>
<feature type="transmembrane region" description="Helical" evidence="1">
    <location>
        <begin position="105"/>
        <end position="122"/>
    </location>
</feature>
<evidence type="ECO:0000313" key="2">
    <source>
        <dbReference type="EMBL" id="KGK98233.1"/>
    </source>
</evidence>
<accession>A0A099T257</accession>
<evidence type="ECO:0000256" key="1">
    <source>
        <dbReference type="SAM" id="Phobius"/>
    </source>
</evidence>
<keyword evidence="3" id="KW-1185">Reference proteome</keyword>
<reference evidence="2 3" key="1">
    <citation type="submission" date="2014-09" db="EMBL/GenBank/DDBJ databases">
        <title>Draft genome sequence of an obligately methylotrophic methanogen, Methanococcoides methylutens, isolated from marine sediment.</title>
        <authorList>
            <person name="Guan Y."/>
            <person name="Ngugi D.K."/>
            <person name="Blom J."/>
            <person name="Ali S."/>
            <person name="Ferry J.G."/>
            <person name="Stingl U."/>
        </authorList>
    </citation>
    <scope>NUCLEOTIDE SEQUENCE [LARGE SCALE GENOMIC DNA]</scope>
    <source>
        <strain evidence="2 3">DSM 2657</strain>
    </source>
</reference>
<keyword evidence="1" id="KW-1133">Transmembrane helix</keyword>
<sequence>MPYPVAHVMFFVFCICAIAVYTTSVALLRRDISYREIGHILLLLLTGGFFALYPDIMAVYNLIVNGTLAHCYIGAIPTHSLLFSSSAILIGAIIGYVLYREPGKALYTGLFAFSASLSHLLLDDLEGTGIHYLYPISSREINLFSYIGAGFTRDDLVHSLLAAHTPIIFLVVVMMLALFALSHLGFEFGYRSEK</sequence>
<feature type="transmembrane region" description="Helical" evidence="1">
    <location>
        <begin position="40"/>
        <end position="60"/>
    </location>
</feature>
<gene>
    <name evidence="2" type="ORF">LI82_10970</name>
</gene>
<dbReference type="AlphaFoldDB" id="A0A099T257"/>
<dbReference type="RefSeq" id="WP_048195571.1">
    <property type="nucleotide sequence ID" value="NZ_CAAGSM010000001.1"/>
</dbReference>
<evidence type="ECO:0008006" key="4">
    <source>
        <dbReference type="Google" id="ProtNLM"/>
    </source>
</evidence>
<dbReference type="Pfam" id="PF04307">
    <property type="entry name" value="YdjM"/>
    <property type="match status" value="1"/>
</dbReference>
<dbReference type="OrthoDB" id="137329at2157"/>
<name>A0A099T257_METMT</name>
<dbReference type="Proteomes" id="UP000029859">
    <property type="component" value="Unassembled WGS sequence"/>
</dbReference>